<dbReference type="GO" id="GO:0000166">
    <property type="term" value="F:nucleotide binding"/>
    <property type="evidence" value="ECO:0007669"/>
    <property type="project" value="UniProtKB-KW"/>
</dbReference>
<evidence type="ECO:0000256" key="16">
    <source>
        <dbReference type="ARBA" id="ARBA00033116"/>
    </source>
</evidence>
<evidence type="ECO:0000256" key="3">
    <source>
        <dbReference type="ARBA" id="ARBA00005219"/>
    </source>
</evidence>
<evidence type="ECO:0000256" key="11">
    <source>
        <dbReference type="ARBA" id="ARBA00022741"/>
    </source>
</evidence>
<name>A0A8G2FXC2_PICTO</name>
<keyword evidence="13" id="KW-0460">Magnesium</keyword>
<dbReference type="Gene3D" id="1.10.10.10">
    <property type="entry name" value="Winged helix-like DNA-binding domain superfamily/Winged helix DNA-binding domain"/>
    <property type="match status" value="1"/>
</dbReference>
<evidence type="ECO:0000256" key="7">
    <source>
        <dbReference type="ARBA" id="ARBA00022630"/>
    </source>
</evidence>
<comment type="caution">
    <text evidence="19">The sequence shown here is derived from an EMBL/GenBank/DDBJ whole genome shotgun (WGS) entry which is preliminary data.</text>
</comment>
<dbReference type="InterPro" id="IPR023602">
    <property type="entry name" value="Riboflavin_kinase_CTP-dep"/>
</dbReference>
<comment type="catalytic activity">
    <reaction evidence="17">
        <text>riboflavin + CTP = CDP + FMN + H(+)</text>
        <dbReference type="Rhea" id="RHEA:25021"/>
        <dbReference type="ChEBI" id="CHEBI:15378"/>
        <dbReference type="ChEBI" id="CHEBI:37563"/>
        <dbReference type="ChEBI" id="CHEBI:57986"/>
        <dbReference type="ChEBI" id="CHEBI:58069"/>
        <dbReference type="ChEBI" id="CHEBI:58210"/>
        <dbReference type="EC" id="2.7.1.161"/>
    </reaction>
</comment>
<dbReference type="Gene3D" id="2.40.30.30">
    <property type="entry name" value="Riboflavin kinase-like"/>
    <property type="match status" value="1"/>
</dbReference>
<dbReference type="EC" id="2.7.1.161" evidence="5"/>
<dbReference type="GO" id="GO:0009398">
    <property type="term" value="P:FMN biosynthetic process"/>
    <property type="evidence" value="ECO:0007669"/>
    <property type="project" value="UniProtKB-UniPathway"/>
</dbReference>
<keyword evidence="20" id="KW-1185">Reference proteome</keyword>
<dbReference type="AlphaFoldDB" id="A0A8G2FXC2"/>
<evidence type="ECO:0000256" key="15">
    <source>
        <dbReference type="ARBA" id="ARBA00030544"/>
    </source>
</evidence>
<comment type="similarity">
    <text evidence="4">Belongs to the archaeal riboflavin kinase family.</text>
</comment>
<dbReference type="RefSeq" id="WP_084272915.1">
    <property type="nucleotide sequence ID" value="NZ_FWYE01000003.1"/>
</dbReference>
<evidence type="ECO:0000259" key="18">
    <source>
        <dbReference type="Pfam" id="PF01982"/>
    </source>
</evidence>
<comment type="function">
    <text evidence="2">Catalyzes the CTP-dependent phosphorylation of riboflavin (vitamin B2) to form flavin mononucleotide (FMN).</text>
</comment>
<dbReference type="NCBIfam" id="NF010762">
    <property type="entry name" value="PRK14165.1"/>
    <property type="match status" value="1"/>
</dbReference>
<evidence type="ECO:0000256" key="17">
    <source>
        <dbReference type="ARBA" id="ARBA00047857"/>
    </source>
</evidence>
<evidence type="ECO:0000313" key="20">
    <source>
        <dbReference type="Proteomes" id="UP000192315"/>
    </source>
</evidence>
<feature type="domain" description="Riboflavin kinase" evidence="18">
    <location>
        <begin position="96"/>
        <end position="213"/>
    </location>
</feature>
<dbReference type="InterPro" id="IPR036388">
    <property type="entry name" value="WH-like_DNA-bd_sf"/>
</dbReference>
<evidence type="ECO:0000256" key="9">
    <source>
        <dbReference type="ARBA" id="ARBA00022679"/>
    </source>
</evidence>
<evidence type="ECO:0000313" key="19">
    <source>
        <dbReference type="EMBL" id="SMD31178.1"/>
    </source>
</evidence>
<keyword evidence="10" id="KW-0479">Metal-binding</keyword>
<evidence type="ECO:0000256" key="14">
    <source>
        <dbReference type="ARBA" id="ARBA00029789"/>
    </source>
</evidence>
<evidence type="ECO:0000256" key="1">
    <source>
        <dbReference type="ARBA" id="ARBA00001946"/>
    </source>
</evidence>
<dbReference type="PANTHER" id="PTHR40706">
    <property type="entry name" value="RIBOFLAVIN KINASE"/>
    <property type="match status" value="1"/>
</dbReference>
<keyword evidence="7" id="KW-0285">Flavoprotein</keyword>
<dbReference type="GO" id="GO:0046872">
    <property type="term" value="F:metal ion binding"/>
    <property type="evidence" value="ECO:0007669"/>
    <property type="project" value="UniProtKB-KW"/>
</dbReference>
<gene>
    <name evidence="19" type="ORF">SAMN02745355_1101</name>
</gene>
<keyword evidence="8" id="KW-0288">FMN</keyword>
<evidence type="ECO:0000256" key="10">
    <source>
        <dbReference type="ARBA" id="ARBA00022723"/>
    </source>
</evidence>
<organism evidence="19 20">
    <name type="scientific">Picrophilus torridus (strain ATCC 700027 / DSM 9790 / JCM 10055 / NBRC 100828 / KAW 2/3)</name>
    <dbReference type="NCBI Taxonomy" id="1122961"/>
    <lineage>
        <taxon>Archaea</taxon>
        <taxon>Methanobacteriati</taxon>
        <taxon>Thermoplasmatota</taxon>
        <taxon>Thermoplasmata</taxon>
        <taxon>Thermoplasmatales</taxon>
        <taxon>Picrophilaceae</taxon>
        <taxon>Picrophilus</taxon>
    </lineage>
</organism>
<evidence type="ECO:0000256" key="12">
    <source>
        <dbReference type="ARBA" id="ARBA00022777"/>
    </source>
</evidence>
<keyword evidence="9" id="KW-0808">Transferase</keyword>
<reference evidence="19 20" key="1">
    <citation type="submission" date="2017-04" db="EMBL/GenBank/DDBJ databases">
        <authorList>
            <person name="Varghese N."/>
            <person name="Submissions S."/>
        </authorList>
    </citation>
    <scope>NUCLEOTIDE SEQUENCE [LARGE SCALE GENOMIC DNA]</scope>
    <source>
        <strain evidence="19 20">DSM 9789</strain>
    </source>
</reference>
<evidence type="ECO:0000256" key="8">
    <source>
        <dbReference type="ARBA" id="ARBA00022643"/>
    </source>
</evidence>
<dbReference type="GO" id="GO:0009231">
    <property type="term" value="P:riboflavin biosynthetic process"/>
    <property type="evidence" value="ECO:0007669"/>
    <property type="project" value="InterPro"/>
</dbReference>
<evidence type="ECO:0000256" key="2">
    <source>
        <dbReference type="ARBA" id="ARBA00003072"/>
    </source>
</evidence>
<dbReference type="InterPro" id="IPR036390">
    <property type="entry name" value="WH_DNA-bd_sf"/>
</dbReference>
<dbReference type="GO" id="GO:0008531">
    <property type="term" value="F:riboflavin kinase activity"/>
    <property type="evidence" value="ECO:0007669"/>
    <property type="project" value="InterPro"/>
</dbReference>
<dbReference type="PANTHER" id="PTHR40706:SF1">
    <property type="entry name" value="RIBOFLAVIN KINASE"/>
    <property type="match status" value="1"/>
</dbReference>
<sequence length="221" mass="25326">MENIYIALKTIKKMAGEKNTVFISSKELANEMNVSQQTASRIIISLDRLGYITRTLENRKQKITINDSGLDVLYREYNEISSILRFSQELKLVGAVQNGLGEGKYYISKKGYKDQFIAKLGIDPYPGTLNIKILNEYENNLRRIKNSDGIYITGFKDQQRTFGGVFCHAARIDGIRCFIIFPERSVYRDTFEVISEKYLRKELNLENGEIIEVLASIDGKL</sequence>
<dbReference type="InterPro" id="IPR039063">
    <property type="entry name" value="RibK_CTP-dep"/>
</dbReference>
<evidence type="ECO:0000256" key="5">
    <source>
        <dbReference type="ARBA" id="ARBA00011987"/>
    </source>
</evidence>
<dbReference type="Proteomes" id="UP000192315">
    <property type="component" value="Unassembled WGS sequence"/>
</dbReference>
<protein>
    <recommendedName>
        <fullName evidence="6">Riboflavin kinase</fullName>
        <ecNumber evidence="5">2.7.1.161</ecNumber>
    </recommendedName>
    <alternativeName>
        <fullName evidence="15">CTP-dependent riboflavin kinase</fullName>
    </alternativeName>
    <alternativeName>
        <fullName evidence="16">CTP:riboflavin 5'-phosphotransferase</fullName>
    </alternativeName>
    <alternativeName>
        <fullName evidence="14">Flavokinase</fullName>
    </alternativeName>
</protein>
<dbReference type="Pfam" id="PF01982">
    <property type="entry name" value="CTP-dep_RFKase"/>
    <property type="match status" value="1"/>
</dbReference>
<dbReference type="UniPathway" id="UPA00276">
    <property type="reaction ID" value="UER00929"/>
</dbReference>
<dbReference type="EMBL" id="FWYE01000003">
    <property type="protein sequence ID" value="SMD31178.1"/>
    <property type="molecule type" value="Genomic_DNA"/>
</dbReference>
<keyword evidence="12 19" id="KW-0418">Kinase</keyword>
<comment type="pathway">
    <text evidence="3">Cofactor biosynthesis; FMN biosynthesis; FMN from riboflavin (CTP route): step 1/1.</text>
</comment>
<dbReference type="SUPFAM" id="SSF82114">
    <property type="entry name" value="Riboflavin kinase-like"/>
    <property type="match status" value="1"/>
</dbReference>
<accession>A0A8G2FXC2</accession>
<dbReference type="InterPro" id="IPR023465">
    <property type="entry name" value="Riboflavin_kinase_dom_sf"/>
</dbReference>
<evidence type="ECO:0000256" key="4">
    <source>
        <dbReference type="ARBA" id="ARBA00006428"/>
    </source>
</evidence>
<comment type="cofactor">
    <cofactor evidence="1">
        <name>Mg(2+)</name>
        <dbReference type="ChEBI" id="CHEBI:18420"/>
    </cofactor>
</comment>
<proteinExistence type="inferred from homology"/>
<dbReference type="SUPFAM" id="SSF46785">
    <property type="entry name" value="Winged helix' DNA-binding domain"/>
    <property type="match status" value="1"/>
</dbReference>
<evidence type="ECO:0000256" key="6">
    <source>
        <dbReference type="ARBA" id="ARBA00017394"/>
    </source>
</evidence>
<evidence type="ECO:0000256" key="13">
    <source>
        <dbReference type="ARBA" id="ARBA00022842"/>
    </source>
</evidence>
<keyword evidence="11" id="KW-0547">Nucleotide-binding</keyword>